<protein>
    <submittedName>
        <fullName evidence="1">Uncharacterized protein</fullName>
    </submittedName>
</protein>
<sequence length="34" mass="4312">MMYTQLLYSFEFQNYHPVQRSNTAVDLHFQLFRW</sequence>
<organism evidence="1">
    <name type="scientific">Arundo donax</name>
    <name type="common">Giant reed</name>
    <name type="synonym">Donax arundinaceus</name>
    <dbReference type="NCBI Taxonomy" id="35708"/>
    <lineage>
        <taxon>Eukaryota</taxon>
        <taxon>Viridiplantae</taxon>
        <taxon>Streptophyta</taxon>
        <taxon>Embryophyta</taxon>
        <taxon>Tracheophyta</taxon>
        <taxon>Spermatophyta</taxon>
        <taxon>Magnoliopsida</taxon>
        <taxon>Liliopsida</taxon>
        <taxon>Poales</taxon>
        <taxon>Poaceae</taxon>
        <taxon>PACMAD clade</taxon>
        <taxon>Arundinoideae</taxon>
        <taxon>Arundineae</taxon>
        <taxon>Arundo</taxon>
    </lineage>
</organism>
<name>A0A0A8ZP91_ARUDO</name>
<reference evidence="1" key="2">
    <citation type="journal article" date="2015" name="Data Brief">
        <title>Shoot transcriptome of the giant reed, Arundo donax.</title>
        <authorList>
            <person name="Barrero R.A."/>
            <person name="Guerrero F.D."/>
            <person name="Moolhuijzen P."/>
            <person name="Goolsby J.A."/>
            <person name="Tidwell J."/>
            <person name="Bellgard S.E."/>
            <person name="Bellgard M.I."/>
        </authorList>
    </citation>
    <scope>NUCLEOTIDE SEQUENCE</scope>
    <source>
        <tissue evidence="1">Shoot tissue taken approximately 20 cm above the soil surface</tissue>
    </source>
</reference>
<proteinExistence type="predicted"/>
<evidence type="ECO:0000313" key="1">
    <source>
        <dbReference type="EMBL" id="JAD38570.1"/>
    </source>
</evidence>
<dbReference type="EMBL" id="GBRH01259325">
    <property type="protein sequence ID" value="JAD38570.1"/>
    <property type="molecule type" value="Transcribed_RNA"/>
</dbReference>
<reference evidence="1" key="1">
    <citation type="submission" date="2014-09" db="EMBL/GenBank/DDBJ databases">
        <authorList>
            <person name="Magalhaes I.L.F."/>
            <person name="Oliveira U."/>
            <person name="Santos F.R."/>
            <person name="Vidigal T.H.D.A."/>
            <person name="Brescovit A.D."/>
            <person name="Santos A.J."/>
        </authorList>
    </citation>
    <scope>NUCLEOTIDE SEQUENCE</scope>
    <source>
        <tissue evidence="1">Shoot tissue taken approximately 20 cm above the soil surface</tissue>
    </source>
</reference>
<accession>A0A0A8ZP91</accession>
<dbReference type="AlphaFoldDB" id="A0A0A8ZP91"/>